<dbReference type="Proteomes" id="UP001221268">
    <property type="component" value="Chromosome"/>
</dbReference>
<organism evidence="18 19">
    <name type="scientific">Neisseria lisongii</name>
    <dbReference type="NCBI Taxonomy" id="2912188"/>
    <lineage>
        <taxon>Bacteria</taxon>
        <taxon>Pseudomonadati</taxon>
        <taxon>Pseudomonadota</taxon>
        <taxon>Betaproteobacteria</taxon>
        <taxon>Neisseriales</taxon>
        <taxon>Neisseriaceae</taxon>
        <taxon>Neisseria</taxon>
    </lineage>
</organism>
<feature type="signal peptide" evidence="15">
    <location>
        <begin position="1"/>
        <end position="24"/>
    </location>
</feature>
<evidence type="ECO:0000259" key="16">
    <source>
        <dbReference type="Pfam" id="PF00593"/>
    </source>
</evidence>
<feature type="domain" description="TonB-dependent receptor plug" evidence="17">
    <location>
        <begin position="48"/>
        <end position="159"/>
    </location>
</feature>
<proteinExistence type="inferred from homology"/>
<keyword evidence="7 13" id="KW-0798">TonB box</keyword>
<dbReference type="EMBL" id="CP116766">
    <property type="protein sequence ID" value="WCL72088.1"/>
    <property type="molecule type" value="Genomic_DNA"/>
</dbReference>
<dbReference type="NCBIfam" id="TIGR01786">
    <property type="entry name" value="TonB-hemlactrns"/>
    <property type="match status" value="1"/>
</dbReference>
<evidence type="ECO:0000256" key="4">
    <source>
        <dbReference type="ARBA" id="ARBA00022452"/>
    </source>
</evidence>
<dbReference type="RefSeq" id="WP_237091070.1">
    <property type="nucleotide sequence ID" value="NZ_CP116766.1"/>
</dbReference>
<comment type="similarity">
    <text evidence="2 11 13">Belongs to the TonB-dependent receptor family.</text>
</comment>
<keyword evidence="6 15" id="KW-0732">Signal</keyword>
<evidence type="ECO:0000256" key="7">
    <source>
        <dbReference type="ARBA" id="ARBA00023077"/>
    </source>
</evidence>
<sequence>MKPLRLLPLAALVSGIFSQSIAFAEENAVVPDGAATHELTQVNVTARRKMPTAAERVNAQTIQEQMIRDVRDLVRYSPDVGIVDNGRHIKGFAMRGVEGNRVGISVDGVSLPDSEENTLYARYGNFNPSRMSIDPELVGSIELAKGSDSFQSGSGALGGNVNYRTLEAGDIVQPDRKTGMLLRSGYAGKNREWTNTAAFGVQNDTVDAVVLYSQRYGHEMKSNGSGPEYFHNQSQHPDPAQHRQHSYLAKMNWQLADAHRIGGGFTGQTGSNFTDERSYTSYGSQWREADDKHKRFNFNTFYEYTPESSWLALLRADYDRQHTDLRAVNYSGARHWRTNEKELDEIKDRSMKTRFQRLTLRLDSRPFTAAGQHTLSAKAFLSQRRFETLNEDQINVSANAENGKAPDFLRETIQYPVESVRYGFSLKDNIIWNPVFSGVFGVRYDRETLKPHDLNAPCSKACQAEGKPGQARFSDWNGVVGVFAQLNPTWKTGYQLATGYRVPTASEMYFTFKNPYGTWKSNRDLKTERSLNHTLSLQAKNDAGLLDLSVYHSRYRDFLFEQTSLIEANEHGRSWQTPVSQTVNIDKARISGLEAKGRLNLGEGWKLSGALGYSRGKLSDERSLLSIQPLKAVIGLDYEQADGKWGIFSRLTYLGGKKPKDAKVDEIKSRCLKTEYDYWTDEEICTQSEQYKDVVPYKYLNKRAYIFDVYGFYRPVKNLTLRAGIYNFFNRKYHTWDALRGINANSTTNTVDRAGKGLERFYAPGRNYAVSLEWKF</sequence>
<evidence type="ECO:0000256" key="1">
    <source>
        <dbReference type="ARBA" id="ARBA00004571"/>
    </source>
</evidence>
<evidence type="ECO:0000256" key="6">
    <source>
        <dbReference type="ARBA" id="ARBA00022729"/>
    </source>
</evidence>
<accession>A0ABY7RKR4</accession>
<keyword evidence="5 11" id="KW-0812">Transmembrane</keyword>
<evidence type="ECO:0000256" key="12">
    <source>
        <dbReference type="PROSITE-ProRule" id="PRU10144"/>
    </source>
</evidence>
<dbReference type="InterPro" id="IPR039426">
    <property type="entry name" value="TonB-dep_rcpt-like"/>
</dbReference>
<evidence type="ECO:0000259" key="17">
    <source>
        <dbReference type="Pfam" id="PF07715"/>
    </source>
</evidence>
<name>A0ABY7RKR4_9NEIS</name>
<dbReference type="InterPro" id="IPR010949">
    <property type="entry name" value="TonB_Hb/transfer/lactofer_rcpt"/>
</dbReference>
<evidence type="ECO:0000256" key="9">
    <source>
        <dbReference type="ARBA" id="ARBA00023170"/>
    </source>
</evidence>
<feature type="chain" id="PRO_5046015723" evidence="15">
    <location>
        <begin position="25"/>
        <end position="776"/>
    </location>
</feature>
<evidence type="ECO:0000256" key="15">
    <source>
        <dbReference type="SAM" id="SignalP"/>
    </source>
</evidence>
<dbReference type="InterPro" id="IPR012910">
    <property type="entry name" value="Plug_dom"/>
</dbReference>
<dbReference type="SUPFAM" id="SSF56935">
    <property type="entry name" value="Porins"/>
    <property type="match status" value="1"/>
</dbReference>
<evidence type="ECO:0000313" key="18">
    <source>
        <dbReference type="EMBL" id="WCL72088.1"/>
    </source>
</evidence>
<evidence type="ECO:0000256" key="13">
    <source>
        <dbReference type="RuleBase" id="RU003357"/>
    </source>
</evidence>
<evidence type="ECO:0000256" key="11">
    <source>
        <dbReference type="PROSITE-ProRule" id="PRU01360"/>
    </source>
</evidence>
<gene>
    <name evidence="18" type="ORF">PJU73_02975</name>
</gene>
<dbReference type="InterPro" id="IPR037066">
    <property type="entry name" value="Plug_dom_sf"/>
</dbReference>
<evidence type="ECO:0000256" key="3">
    <source>
        <dbReference type="ARBA" id="ARBA00022448"/>
    </source>
</evidence>
<reference evidence="18 19" key="1">
    <citation type="submission" date="2023-01" db="EMBL/GenBank/DDBJ databases">
        <authorList>
            <person name="Yang C."/>
        </authorList>
    </citation>
    <scope>NUCLEOTIDE SEQUENCE [LARGE SCALE GENOMIC DNA]</scope>
    <source>
        <strain evidence="18 19">ZJ106</strain>
    </source>
</reference>
<feature type="domain" description="TonB-dependent receptor-like beta-barrel" evidence="16">
    <location>
        <begin position="267"/>
        <end position="727"/>
    </location>
</feature>
<comment type="subcellular location">
    <subcellularLocation>
        <location evidence="1 11">Cell outer membrane</location>
        <topology evidence="1 11">Multi-pass membrane protein</topology>
    </subcellularLocation>
</comment>
<keyword evidence="10 11" id="KW-0998">Cell outer membrane</keyword>
<evidence type="ECO:0000256" key="8">
    <source>
        <dbReference type="ARBA" id="ARBA00023136"/>
    </source>
</evidence>
<evidence type="ECO:0000313" key="19">
    <source>
        <dbReference type="Proteomes" id="UP001221268"/>
    </source>
</evidence>
<keyword evidence="3 11" id="KW-0813">Transport</keyword>
<evidence type="ECO:0000256" key="2">
    <source>
        <dbReference type="ARBA" id="ARBA00009810"/>
    </source>
</evidence>
<feature type="region of interest" description="Disordered" evidence="14">
    <location>
        <begin position="222"/>
        <end position="244"/>
    </location>
</feature>
<protein>
    <submittedName>
        <fullName evidence="18">TonB-dependent hemoglobin/transferrin/lactoferrin family receptor</fullName>
    </submittedName>
</protein>
<dbReference type="CDD" id="cd01347">
    <property type="entry name" value="ligand_gated_channel"/>
    <property type="match status" value="1"/>
</dbReference>
<dbReference type="PANTHER" id="PTHR30069">
    <property type="entry name" value="TONB-DEPENDENT OUTER MEMBRANE RECEPTOR"/>
    <property type="match status" value="1"/>
</dbReference>
<keyword evidence="19" id="KW-1185">Reference proteome</keyword>
<keyword evidence="9 18" id="KW-0675">Receptor</keyword>
<dbReference type="InterPro" id="IPR036942">
    <property type="entry name" value="Beta-barrel_TonB_sf"/>
</dbReference>
<dbReference type="Pfam" id="PF07715">
    <property type="entry name" value="Plug"/>
    <property type="match status" value="1"/>
</dbReference>
<dbReference type="Gene3D" id="2.40.170.20">
    <property type="entry name" value="TonB-dependent receptor, beta-barrel domain"/>
    <property type="match status" value="1"/>
</dbReference>
<dbReference type="PROSITE" id="PS01156">
    <property type="entry name" value="TONB_DEPENDENT_REC_2"/>
    <property type="match status" value="1"/>
</dbReference>
<dbReference type="Pfam" id="PF00593">
    <property type="entry name" value="TonB_dep_Rec_b-barrel"/>
    <property type="match status" value="1"/>
</dbReference>
<feature type="short sequence motif" description="TonB C-terminal box" evidence="12">
    <location>
        <begin position="759"/>
        <end position="776"/>
    </location>
</feature>
<dbReference type="InterPro" id="IPR010917">
    <property type="entry name" value="TonB_rcpt_CS"/>
</dbReference>
<evidence type="ECO:0000256" key="14">
    <source>
        <dbReference type="SAM" id="MobiDB-lite"/>
    </source>
</evidence>
<keyword evidence="8 11" id="KW-0472">Membrane</keyword>
<dbReference type="PANTHER" id="PTHR30069:SF29">
    <property type="entry name" value="HEMOGLOBIN AND HEMOGLOBIN-HAPTOGLOBIN-BINDING PROTEIN 1-RELATED"/>
    <property type="match status" value="1"/>
</dbReference>
<dbReference type="PROSITE" id="PS52016">
    <property type="entry name" value="TONB_DEPENDENT_REC_3"/>
    <property type="match status" value="1"/>
</dbReference>
<keyword evidence="4 11" id="KW-1134">Transmembrane beta strand</keyword>
<dbReference type="Gene3D" id="2.170.130.10">
    <property type="entry name" value="TonB-dependent receptor, plug domain"/>
    <property type="match status" value="1"/>
</dbReference>
<dbReference type="InterPro" id="IPR000531">
    <property type="entry name" value="Beta-barrel_TonB"/>
</dbReference>
<evidence type="ECO:0000256" key="10">
    <source>
        <dbReference type="ARBA" id="ARBA00023237"/>
    </source>
</evidence>
<evidence type="ECO:0000256" key="5">
    <source>
        <dbReference type="ARBA" id="ARBA00022692"/>
    </source>
</evidence>